<reference evidence="11" key="1">
    <citation type="journal article" date="2023" name="Mol. Biol. Evol.">
        <title>Third-Generation Sequencing Reveals the Adaptive Role of the Epigenome in Three Deep-Sea Polychaetes.</title>
        <authorList>
            <person name="Perez M."/>
            <person name="Aroh O."/>
            <person name="Sun Y."/>
            <person name="Lan Y."/>
            <person name="Juniper S.K."/>
            <person name="Young C.R."/>
            <person name="Angers B."/>
            <person name="Qian P.Y."/>
        </authorList>
    </citation>
    <scope>NUCLEOTIDE SEQUENCE</scope>
    <source>
        <strain evidence="11">P08H-3</strain>
    </source>
</reference>
<dbReference type="PANTHER" id="PTHR45624:SF12">
    <property type="entry name" value="MITOCHONDRIAL ORNITHINE TRANSPORTER 1"/>
    <property type="match status" value="1"/>
</dbReference>
<dbReference type="Proteomes" id="UP001208570">
    <property type="component" value="Unassembled WGS sequence"/>
</dbReference>
<gene>
    <name evidence="11" type="ORF">LSH36_922g02023</name>
</gene>
<name>A0AAD9IXI2_9ANNE</name>
<dbReference type="GO" id="GO:0031966">
    <property type="term" value="C:mitochondrial membrane"/>
    <property type="evidence" value="ECO:0007669"/>
    <property type="project" value="UniProtKB-SubCell"/>
</dbReference>
<dbReference type="InterPro" id="IPR050567">
    <property type="entry name" value="Mitochondrial_Carrier"/>
</dbReference>
<keyword evidence="4 9" id="KW-0812">Transmembrane</keyword>
<proteinExistence type="inferred from homology"/>
<sequence length="316" mass="34401">MDMSDLSKSINTSNTSRHSMDAIIDFLSGCIGGTASVYVGQPLDTVKVKMQTFPHLYTNSVRCFLQTFKDDGISRGLYAGTVPSLLAQVLENAVLFFAYGICQKGVMLLSKKNDVTELNAVENGLSGSCAGFFAALVLCPTELIKCKLQAMREVADQRKTTPTLRHGPWSLTREILRAEGLMGMFTGMTSTLIREMVGYSFFFGGYEISRTFMTSPGQSKENLGALKTIVCGGMGGVAFWTATFPADVVKSRIQVSGNKMSKPFLSMVLHIARSEGIPALYTGLAPCLVRTFPATGALFLAYETGKRWMKRATYGE</sequence>
<evidence type="ECO:0000313" key="11">
    <source>
        <dbReference type="EMBL" id="KAK2142709.1"/>
    </source>
</evidence>
<evidence type="ECO:0008006" key="13">
    <source>
        <dbReference type="Google" id="ProtNLM"/>
    </source>
</evidence>
<comment type="subcellular location">
    <subcellularLocation>
        <location evidence="1">Mitochondrion membrane</location>
        <topology evidence="1">Multi-pass membrane protein</topology>
    </subcellularLocation>
</comment>
<dbReference type="InterPro" id="IPR023395">
    <property type="entry name" value="MCP_dom_sf"/>
</dbReference>
<dbReference type="Gene3D" id="1.50.40.10">
    <property type="entry name" value="Mitochondrial carrier domain"/>
    <property type="match status" value="2"/>
</dbReference>
<comment type="caution">
    <text evidence="11">The sequence shown here is derived from an EMBL/GenBank/DDBJ whole genome shotgun (WGS) entry which is preliminary data.</text>
</comment>
<dbReference type="InterPro" id="IPR018108">
    <property type="entry name" value="MCP_transmembrane"/>
</dbReference>
<dbReference type="GO" id="GO:1990575">
    <property type="term" value="P:mitochondrial L-ornithine transmembrane transport"/>
    <property type="evidence" value="ECO:0007669"/>
    <property type="project" value="TreeGrafter"/>
</dbReference>
<dbReference type="SUPFAM" id="SSF103506">
    <property type="entry name" value="Mitochondrial carrier"/>
    <property type="match status" value="1"/>
</dbReference>
<protein>
    <recommendedName>
        <fullName evidence="13">Mitochondrial ornithine transporter 1</fullName>
    </recommendedName>
</protein>
<feature type="repeat" description="Solcar" evidence="9">
    <location>
        <begin position="118"/>
        <end position="212"/>
    </location>
</feature>
<evidence type="ECO:0000313" key="12">
    <source>
        <dbReference type="Proteomes" id="UP001208570"/>
    </source>
</evidence>
<dbReference type="EMBL" id="JAODUP010000922">
    <property type="protein sequence ID" value="KAK2142709.1"/>
    <property type="molecule type" value="Genomic_DNA"/>
</dbReference>
<keyword evidence="6" id="KW-1133">Transmembrane helix</keyword>
<evidence type="ECO:0000256" key="10">
    <source>
        <dbReference type="RuleBase" id="RU000488"/>
    </source>
</evidence>
<feature type="repeat" description="Solcar" evidence="9">
    <location>
        <begin position="223"/>
        <end position="308"/>
    </location>
</feature>
<organism evidence="11 12">
    <name type="scientific">Paralvinella palmiformis</name>
    <dbReference type="NCBI Taxonomy" id="53620"/>
    <lineage>
        <taxon>Eukaryota</taxon>
        <taxon>Metazoa</taxon>
        <taxon>Spiralia</taxon>
        <taxon>Lophotrochozoa</taxon>
        <taxon>Annelida</taxon>
        <taxon>Polychaeta</taxon>
        <taxon>Sedentaria</taxon>
        <taxon>Canalipalpata</taxon>
        <taxon>Terebellida</taxon>
        <taxon>Terebelliformia</taxon>
        <taxon>Alvinellidae</taxon>
        <taxon>Paralvinella</taxon>
    </lineage>
</organism>
<evidence type="ECO:0000256" key="5">
    <source>
        <dbReference type="ARBA" id="ARBA00022737"/>
    </source>
</evidence>
<evidence type="ECO:0000256" key="1">
    <source>
        <dbReference type="ARBA" id="ARBA00004225"/>
    </source>
</evidence>
<evidence type="ECO:0000256" key="7">
    <source>
        <dbReference type="ARBA" id="ARBA00023128"/>
    </source>
</evidence>
<keyword evidence="5" id="KW-0677">Repeat</keyword>
<evidence type="ECO:0000256" key="4">
    <source>
        <dbReference type="ARBA" id="ARBA00022692"/>
    </source>
</evidence>
<accession>A0AAD9IXI2</accession>
<dbReference type="PROSITE" id="PS50920">
    <property type="entry name" value="SOLCAR"/>
    <property type="match status" value="3"/>
</dbReference>
<dbReference type="Pfam" id="PF00153">
    <property type="entry name" value="Mito_carr"/>
    <property type="match status" value="3"/>
</dbReference>
<dbReference type="PANTHER" id="PTHR45624">
    <property type="entry name" value="MITOCHONDRIAL BASIC AMINO ACIDS TRANSPORTER-RELATED"/>
    <property type="match status" value="1"/>
</dbReference>
<evidence type="ECO:0000256" key="6">
    <source>
        <dbReference type="ARBA" id="ARBA00022989"/>
    </source>
</evidence>
<keyword evidence="12" id="KW-1185">Reference proteome</keyword>
<keyword evidence="3 10" id="KW-0813">Transport</keyword>
<keyword evidence="7" id="KW-0496">Mitochondrion</keyword>
<feature type="repeat" description="Solcar" evidence="9">
    <location>
        <begin position="20"/>
        <end position="105"/>
    </location>
</feature>
<evidence type="ECO:0000256" key="8">
    <source>
        <dbReference type="ARBA" id="ARBA00023136"/>
    </source>
</evidence>
<dbReference type="GO" id="GO:0000064">
    <property type="term" value="F:L-ornithine transmembrane transporter activity"/>
    <property type="evidence" value="ECO:0007669"/>
    <property type="project" value="TreeGrafter"/>
</dbReference>
<evidence type="ECO:0000256" key="9">
    <source>
        <dbReference type="PROSITE-ProRule" id="PRU00282"/>
    </source>
</evidence>
<evidence type="ECO:0000256" key="2">
    <source>
        <dbReference type="ARBA" id="ARBA00006375"/>
    </source>
</evidence>
<evidence type="ECO:0000256" key="3">
    <source>
        <dbReference type="ARBA" id="ARBA00022448"/>
    </source>
</evidence>
<comment type="similarity">
    <text evidence="2 10">Belongs to the mitochondrial carrier (TC 2.A.29) family.</text>
</comment>
<dbReference type="AlphaFoldDB" id="A0AAD9IXI2"/>
<keyword evidence="8 9" id="KW-0472">Membrane</keyword>